<evidence type="ECO:0000313" key="3">
    <source>
        <dbReference type="EMBL" id="KLN55894.1"/>
    </source>
</evidence>
<protein>
    <recommendedName>
        <fullName evidence="2">Hemerythrin-like domain-containing protein</fullName>
    </recommendedName>
</protein>
<dbReference type="Proteomes" id="UP000035170">
    <property type="component" value="Unassembled WGS sequence"/>
</dbReference>
<feature type="region of interest" description="Disordered" evidence="1">
    <location>
        <begin position="162"/>
        <end position="184"/>
    </location>
</feature>
<feature type="compositionally biased region" description="Basic residues" evidence="1">
    <location>
        <begin position="173"/>
        <end position="184"/>
    </location>
</feature>
<evidence type="ECO:0000313" key="4">
    <source>
        <dbReference type="Proteomes" id="UP000035170"/>
    </source>
</evidence>
<keyword evidence="4" id="KW-1185">Reference proteome</keyword>
<gene>
    <name evidence="3" type="ORF">VPARA_29290</name>
</gene>
<sequence>MLAAECAWAILRAEHVRTRDLLAHLETAMKARGEASVRQRARAAIEVIERLQAFEETTHRPKGVVMLNMLRGRSSEADKLLDQLDSESECCSGLLSQAKTVLERAEAGNASAAVEADALLQQHRQFMYVHLEKEDTLLHSQTALLLTAEEWAAVVSSISKEVGEAREREHRRSPVRRQVPKPAA</sequence>
<dbReference type="Pfam" id="PF01814">
    <property type="entry name" value="Hemerythrin"/>
    <property type="match status" value="1"/>
</dbReference>
<dbReference type="AlphaFoldDB" id="A0A0H2M0F7"/>
<name>A0A0H2M0F7_VARPD</name>
<feature type="compositionally biased region" description="Basic and acidic residues" evidence="1">
    <location>
        <begin position="162"/>
        <end position="172"/>
    </location>
</feature>
<dbReference type="Gene3D" id="1.20.120.520">
    <property type="entry name" value="nmb1532 protein domain like"/>
    <property type="match status" value="1"/>
</dbReference>
<feature type="domain" description="Hemerythrin-like" evidence="2">
    <location>
        <begin position="9"/>
        <end position="139"/>
    </location>
</feature>
<dbReference type="RefSeq" id="WP_047785068.1">
    <property type="nucleotide sequence ID" value="NZ_JZWI01000014.1"/>
</dbReference>
<accession>A0A0H2M0F7</accession>
<dbReference type="PATRIC" id="fig|34073.19.peg.3008"/>
<evidence type="ECO:0000259" key="2">
    <source>
        <dbReference type="Pfam" id="PF01814"/>
    </source>
</evidence>
<organism evidence="3 4">
    <name type="scientific">Variovorax paradoxus</name>
    <dbReference type="NCBI Taxonomy" id="34073"/>
    <lineage>
        <taxon>Bacteria</taxon>
        <taxon>Pseudomonadati</taxon>
        <taxon>Pseudomonadota</taxon>
        <taxon>Betaproteobacteria</taxon>
        <taxon>Burkholderiales</taxon>
        <taxon>Comamonadaceae</taxon>
        <taxon>Variovorax</taxon>
    </lineage>
</organism>
<dbReference type="InterPro" id="IPR012312">
    <property type="entry name" value="Hemerythrin-like"/>
</dbReference>
<reference evidence="3 4" key="1">
    <citation type="submission" date="2015-03" db="EMBL/GenBank/DDBJ databases">
        <title>Genome sequence of Variovorax paradoxus TBEA6.</title>
        <authorList>
            <person name="Poehlein A."/>
            <person name="Schuldes J."/>
            <person name="Wuebbeler J.H."/>
            <person name="Hiessl S."/>
            <person name="Steinbuechel A."/>
            <person name="Daniel R."/>
        </authorList>
    </citation>
    <scope>NUCLEOTIDE SEQUENCE [LARGE SCALE GENOMIC DNA]</scope>
    <source>
        <strain evidence="3 4">TBEA6</strain>
    </source>
</reference>
<comment type="caution">
    <text evidence="3">The sequence shown here is derived from an EMBL/GenBank/DDBJ whole genome shotgun (WGS) entry which is preliminary data.</text>
</comment>
<evidence type="ECO:0000256" key="1">
    <source>
        <dbReference type="SAM" id="MobiDB-lite"/>
    </source>
</evidence>
<proteinExistence type="predicted"/>
<dbReference type="EMBL" id="JZWI01000014">
    <property type="protein sequence ID" value="KLN55894.1"/>
    <property type="molecule type" value="Genomic_DNA"/>
</dbReference>